<comment type="caution">
    <text evidence="1">The sequence shown here is derived from an EMBL/GenBank/DDBJ whole genome shotgun (WGS) entry which is preliminary data.</text>
</comment>
<keyword evidence="2" id="KW-1185">Reference proteome</keyword>
<proteinExistence type="predicted"/>
<organism evidence="1 2">
    <name type="scientific">Candidatus Galacturonatibacter soehngenii</name>
    <dbReference type="NCBI Taxonomy" id="2307010"/>
    <lineage>
        <taxon>Bacteria</taxon>
        <taxon>Bacillati</taxon>
        <taxon>Bacillota</taxon>
        <taxon>Clostridia</taxon>
        <taxon>Lachnospirales</taxon>
        <taxon>Lachnospiraceae</taxon>
        <taxon>Candidatus Galacturonatibacter</taxon>
    </lineage>
</organism>
<gene>
    <name evidence="1" type="ORF">F7O84_05730</name>
</gene>
<evidence type="ECO:0000313" key="1">
    <source>
        <dbReference type="EMBL" id="KAB1439883.1"/>
    </source>
</evidence>
<dbReference type="Proteomes" id="UP000461768">
    <property type="component" value="Unassembled WGS sequence"/>
</dbReference>
<dbReference type="Pfam" id="PF14101">
    <property type="entry name" value="DUF4275"/>
    <property type="match status" value="1"/>
</dbReference>
<dbReference type="EMBL" id="WAGX01000004">
    <property type="protein sequence ID" value="KAB1439883.1"/>
    <property type="molecule type" value="Genomic_DNA"/>
</dbReference>
<reference evidence="1 2" key="1">
    <citation type="submission" date="2019-09" db="EMBL/GenBank/DDBJ databases">
        <authorList>
            <person name="Valk L.C."/>
        </authorList>
    </citation>
    <scope>NUCLEOTIDE SEQUENCE [LARGE SCALE GENOMIC DNA]</scope>
    <source>
        <strain evidence="1">GalUA</strain>
    </source>
</reference>
<dbReference type="AlphaFoldDB" id="A0A7V7QMR1"/>
<protein>
    <submittedName>
        <fullName evidence="1">DUF4275 family protein</fullName>
    </submittedName>
</protein>
<sequence length="354" mass="42536">MINYRKWRSYMIKEFGKIKIDVDVEATKKYYSTLQVLPRDIEAWNNYCLYLEKMKPEEKSFFEELGILPHKCDIESLGYNANRYYPIVGMYLIKGSMIQSDKEDVVNDSDKSAEDAITYFNMIEVGRFSFRPILKNVRWNGDVVNIEEGFVCIEVFSERFPWVLPEKPNHTIPEPANWWHPVKKVKEVLHDRKMNEKWKQETLQSVIWDLKEQNIPFHVMKKSQVNAFKNAWIYTFAPEENIKKAKKVCYPEGFYLWHMFSYEYAKCKTHENALKAFDKTTKEDCYLYLSYFNVGIKIRNADRFEWKNKDLYEDFVMTDKDFCWTFAKTHEEECGPYFLKLYSKEEDCNVIKFT</sequence>
<dbReference type="InterPro" id="IPR025454">
    <property type="entry name" value="DUF4275"/>
</dbReference>
<dbReference type="OrthoDB" id="1711074at2"/>
<name>A0A7V7QMR1_9FIRM</name>
<accession>A0A7V7QMR1</accession>
<reference evidence="1 2" key="2">
    <citation type="submission" date="2020-02" db="EMBL/GenBank/DDBJ databases">
        <title>Candidatus Galacturonibacter soehngenii shows hetero-acetogenic catabolism of galacturonic acid but lacks a canonical carbon monoxide dehydrogenase/acetyl-CoA synthase complex.</title>
        <authorList>
            <person name="Diender M."/>
            <person name="Stouten G.R."/>
            <person name="Petersen J.F."/>
            <person name="Nielsen P.H."/>
            <person name="Dueholm M.S."/>
            <person name="Pronk J.T."/>
            <person name="Van Loosdrecht M.C.M."/>
        </authorList>
    </citation>
    <scope>NUCLEOTIDE SEQUENCE [LARGE SCALE GENOMIC DNA]</scope>
    <source>
        <strain evidence="1">GalUA</strain>
    </source>
</reference>
<evidence type="ECO:0000313" key="2">
    <source>
        <dbReference type="Proteomes" id="UP000461768"/>
    </source>
</evidence>